<proteinExistence type="predicted"/>
<protein>
    <submittedName>
        <fullName evidence="2">Uncharacterized protein</fullName>
    </submittedName>
</protein>
<accession>A0A915EB83</accession>
<dbReference type="WBParaSite" id="jg450">
    <property type="protein sequence ID" value="jg450"/>
    <property type="gene ID" value="jg450"/>
</dbReference>
<organism evidence="1 2">
    <name type="scientific">Ditylenchus dipsaci</name>
    <dbReference type="NCBI Taxonomy" id="166011"/>
    <lineage>
        <taxon>Eukaryota</taxon>
        <taxon>Metazoa</taxon>
        <taxon>Ecdysozoa</taxon>
        <taxon>Nematoda</taxon>
        <taxon>Chromadorea</taxon>
        <taxon>Rhabditida</taxon>
        <taxon>Tylenchina</taxon>
        <taxon>Tylenchomorpha</taxon>
        <taxon>Sphaerularioidea</taxon>
        <taxon>Anguinidae</taxon>
        <taxon>Anguininae</taxon>
        <taxon>Ditylenchus</taxon>
    </lineage>
</organism>
<dbReference type="Proteomes" id="UP000887574">
    <property type="component" value="Unplaced"/>
</dbReference>
<sequence length="125" mass="14826">MVKGHSSNRYSNTPNWRAHLQFWPERRQQRHFEMLWRRLKFADVMPNPIYLPGKVSGVDLLILHIHNSYAWRCSANTVPLTYITKIHTQCSDQLISSTRMLTRISVLSESEDQNTYLQMLILLKR</sequence>
<evidence type="ECO:0000313" key="2">
    <source>
        <dbReference type="WBParaSite" id="jg450"/>
    </source>
</evidence>
<reference evidence="2" key="1">
    <citation type="submission" date="2022-11" db="UniProtKB">
        <authorList>
            <consortium name="WormBaseParasite"/>
        </authorList>
    </citation>
    <scope>IDENTIFICATION</scope>
</reference>
<evidence type="ECO:0000313" key="1">
    <source>
        <dbReference type="Proteomes" id="UP000887574"/>
    </source>
</evidence>
<keyword evidence="1" id="KW-1185">Reference proteome</keyword>
<dbReference type="AlphaFoldDB" id="A0A915EB83"/>
<name>A0A915EB83_9BILA</name>